<evidence type="ECO:0000313" key="1">
    <source>
        <dbReference type="EMBL" id="GAL28656.1"/>
    </source>
</evidence>
<sequence>MLTESSLPIYIMYKYVKNKLDYSYCETLPKGVELSEQEIPLEEIEIREMIEAWYQSGYSPLFGEDQTFWDSLSLDSKNTIKGNWLSSSEKEKRSRLERLESTILTVLRSHVYFASFRRVLTTLPQSPTQYRLNNLLLKASNEAPLQH</sequence>
<reference evidence="2" key="1">
    <citation type="submission" date="2014-09" db="EMBL/GenBank/DDBJ databases">
        <title>Vibrio variabilis JCM 19239. (C206) whole genome shotgun sequence.</title>
        <authorList>
            <person name="Sawabe T."/>
            <person name="Meirelles P."/>
            <person name="Nakanishi M."/>
            <person name="Sayaka M."/>
            <person name="Hattori M."/>
            <person name="Ohkuma M."/>
        </authorList>
    </citation>
    <scope>NUCLEOTIDE SEQUENCE [LARGE SCALE GENOMIC DNA]</scope>
    <source>
        <strain evidence="2">JCM 19239</strain>
    </source>
</reference>
<organism evidence="1 2">
    <name type="scientific">Vibrio variabilis</name>
    <dbReference type="NCBI Taxonomy" id="990271"/>
    <lineage>
        <taxon>Bacteria</taxon>
        <taxon>Pseudomonadati</taxon>
        <taxon>Pseudomonadota</taxon>
        <taxon>Gammaproteobacteria</taxon>
        <taxon>Vibrionales</taxon>
        <taxon>Vibrionaceae</taxon>
        <taxon>Vibrio</taxon>
    </lineage>
</organism>
<reference evidence="2" key="2">
    <citation type="submission" date="2014-09" db="EMBL/GenBank/DDBJ databases">
        <authorList>
            <consortium name="NBRP consortium"/>
            <person name="Sawabe T."/>
            <person name="Meirelles P."/>
            <person name="Nakanishi M."/>
            <person name="Sayaka M."/>
            <person name="Hattori M."/>
            <person name="Ohkuma M."/>
        </authorList>
    </citation>
    <scope>NUCLEOTIDE SEQUENCE [LARGE SCALE GENOMIC DNA]</scope>
    <source>
        <strain evidence="2">JCM 19239</strain>
    </source>
</reference>
<proteinExistence type="predicted"/>
<comment type="caution">
    <text evidence="1">The sequence shown here is derived from an EMBL/GenBank/DDBJ whole genome shotgun (WGS) entry which is preliminary data.</text>
</comment>
<gene>
    <name evidence="1" type="ORF">JCM19239_2841</name>
</gene>
<protein>
    <submittedName>
        <fullName evidence="1">Uncharacterized protein</fullName>
    </submittedName>
</protein>
<accession>A0ABQ0JIS3</accession>
<keyword evidence="2" id="KW-1185">Reference proteome</keyword>
<name>A0ABQ0JIS3_9VIBR</name>
<dbReference type="Proteomes" id="UP000029223">
    <property type="component" value="Unassembled WGS sequence"/>
</dbReference>
<dbReference type="EMBL" id="BBMS01000047">
    <property type="protein sequence ID" value="GAL28656.1"/>
    <property type="molecule type" value="Genomic_DNA"/>
</dbReference>
<evidence type="ECO:0000313" key="2">
    <source>
        <dbReference type="Proteomes" id="UP000029223"/>
    </source>
</evidence>